<dbReference type="AlphaFoldDB" id="A0A7Z0J7K5"/>
<protein>
    <submittedName>
        <fullName evidence="2">Uncharacterized protein</fullName>
    </submittedName>
</protein>
<sequence length="45" mass="4922">MANLTPDLPTSFATARARLTPRVSGTAHTSIDPRRRQNQGQPAVY</sequence>
<reference evidence="2 3" key="1">
    <citation type="submission" date="2020-07" db="EMBL/GenBank/DDBJ databases">
        <title>Sequencing the genomes of 1000 actinobacteria strains.</title>
        <authorList>
            <person name="Klenk H.-P."/>
        </authorList>
    </citation>
    <scope>NUCLEOTIDE SEQUENCE [LARGE SCALE GENOMIC DNA]</scope>
    <source>
        <strain evidence="2 3">LI1</strain>
    </source>
</reference>
<gene>
    <name evidence="2" type="ORF">HNR05_002765</name>
</gene>
<organism evidence="2 3">
    <name type="scientific">Glaciibacter psychrotolerans</name>
    <dbReference type="NCBI Taxonomy" id="670054"/>
    <lineage>
        <taxon>Bacteria</taxon>
        <taxon>Bacillati</taxon>
        <taxon>Actinomycetota</taxon>
        <taxon>Actinomycetes</taxon>
        <taxon>Micrococcales</taxon>
        <taxon>Microbacteriaceae</taxon>
        <taxon>Glaciibacter</taxon>
    </lineage>
</organism>
<evidence type="ECO:0000313" key="3">
    <source>
        <dbReference type="Proteomes" id="UP000537260"/>
    </source>
</evidence>
<comment type="caution">
    <text evidence="2">The sequence shown here is derived from an EMBL/GenBank/DDBJ whole genome shotgun (WGS) entry which is preliminary data.</text>
</comment>
<feature type="region of interest" description="Disordered" evidence="1">
    <location>
        <begin position="1"/>
        <end position="45"/>
    </location>
</feature>
<accession>A0A7Z0J7K5</accession>
<proteinExistence type="predicted"/>
<name>A0A7Z0J7K5_9MICO</name>
<dbReference type="EMBL" id="JACCFM010000001">
    <property type="protein sequence ID" value="NYJ20974.1"/>
    <property type="molecule type" value="Genomic_DNA"/>
</dbReference>
<evidence type="ECO:0000313" key="2">
    <source>
        <dbReference type="EMBL" id="NYJ20974.1"/>
    </source>
</evidence>
<evidence type="ECO:0000256" key="1">
    <source>
        <dbReference type="SAM" id="MobiDB-lite"/>
    </source>
</evidence>
<dbReference type="Proteomes" id="UP000537260">
    <property type="component" value="Unassembled WGS sequence"/>
</dbReference>
<keyword evidence="3" id="KW-1185">Reference proteome</keyword>